<protein>
    <submittedName>
        <fullName evidence="1">Uncharacterized protein</fullName>
    </submittedName>
</protein>
<evidence type="ECO:0000313" key="2">
    <source>
        <dbReference type="Proteomes" id="UP000625316"/>
    </source>
</evidence>
<proteinExistence type="predicted"/>
<dbReference type="AlphaFoldDB" id="A0A928VSX6"/>
<name>A0A928VSX6_9CYAN</name>
<comment type="caution">
    <text evidence="1">The sequence shown here is derived from an EMBL/GenBank/DDBJ whole genome shotgun (WGS) entry which is preliminary data.</text>
</comment>
<gene>
    <name evidence="1" type="ORF">IQ266_25750</name>
</gene>
<sequence>MLVLLLGAQLDLGDGIAVGFQTLNFEGENPAPPGLGGVSAAVTSTTDC</sequence>
<reference evidence="1" key="1">
    <citation type="submission" date="2020-10" db="EMBL/GenBank/DDBJ databases">
        <authorList>
            <person name="Castelo-Branco R."/>
            <person name="Eusebio N."/>
            <person name="Adriana R."/>
            <person name="Vieira A."/>
            <person name="Brugerolle De Fraissinette N."/>
            <person name="Rezende De Castro R."/>
            <person name="Schneider M.P."/>
            <person name="Vasconcelos V."/>
            <person name="Leao P.N."/>
        </authorList>
    </citation>
    <scope>NUCLEOTIDE SEQUENCE</scope>
    <source>
        <strain evidence="1">LEGE 11480</strain>
    </source>
</reference>
<keyword evidence="2" id="KW-1185">Reference proteome</keyword>
<organism evidence="1 2">
    <name type="scientific">Romeriopsis navalis LEGE 11480</name>
    <dbReference type="NCBI Taxonomy" id="2777977"/>
    <lineage>
        <taxon>Bacteria</taxon>
        <taxon>Bacillati</taxon>
        <taxon>Cyanobacteriota</taxon>
        <taxon>Cyanophyceae</taxon>
        <taxon>Leptolyngbyales</taxon>
        <taxon>Leptolyngbyaceae</taxon>
        <taxon>Romeriopsis</taxon>
        <taxon>Romeriopsis navalis</taxon>
    </lineage>
</organism>
<dbReference type="Proteomes" id="UP000625316">
    <property type="component" value="Unassembled WGS sequence"/>
</dbReference>
<accession>A0A928VSX6</accession>
<dbReference type="EMBL" id="JADEXQ010000156">
    <property type="protein sequence ID" value="MBE9033147.1"/>
    <property type="molecule type" value="Genomic_DNA"/>
</dbReference>
<evidence type="ECO:0000313" key="1">
    <source>
        <dbReference type="EMBL" id="MBE9033147.1"/>
    </source>
</evidence>